<dbReference type="SUPFAM" id="SSF53167">
    <property type="entry name" value="Purine and uridine phosphorylases"/>
    <property type="match status" value="1"/>
</dbReference>
<sequence>MIYIITAMYWEAEPFIKYLGLKRDVDSTKFQVFKNDEFILIISGVGPISSAVATTYLLTMYKAENSDLFFNIGVCGCKDDKIEIGSVFLCHKVINNTTNRKFYTDMLFKHPFREGVLETFSTVVNKDFYIQGDLIDMEGAGAFEAASYFLPPHRIYCIKIISDYLKSDEIKGAKISKIINEKMPLIINWIMEVKKALKPLPKVLSKDEEKRLKIISDNLNLTTTMRYEFKKLAQKYKVRRGNLLDVLNSFINVECKTKKEGKMYFEKIKRQLCTT</sequence>
<organism evidence="3 4">
    <name type="scientific">Caminicella sporogenes DSM 14501</name>
    <dbReference type="NCBI Taxonomy" id="1121266"/>
    <lineage>
        <taxon>Bacteria</taxon>
        <taxon>Bacillati</taxon>
        <taxon>Bacillota</taxon>
        <taxon>Clostridia</taxon>
        <taxon>Peptostreptococcales</taxon>
        <taxon>Caminicellaceae</taxon>
        <taxon>Caminicella</taxon>
    </lineage>
</organism>
<proteinExistence type="predicted"/>
<keyword evidence="1" id="KW-0472">Membrane</keyword>
<gene>
    <name evidence="3" type="ORF">SAMN02745883_01089</name>
</gene>
<dbReference type="Pfam" id="PF01048">
    <property type="entry name" value="PNP_UDP_1"/>
    <property type="match status" value="1"/>
</dbReference>
<evidence type="ECO:0000256" key="1">
    <source>
        <dbReference type="SAM" id="Phobius"/>
    </source>
</evidence>
<dbReference type="STRING" id="1121266.SAMN02745883_01089"/>
<dbReference type="EMBL" id="FRAJ01000007">
    <property type="protein sequence ID" value="SHK02452.1"/>
    <property type="molecule type" value="Genomic_DNA"/>
</dbReference>
<dbReference type="AlphaFoldDB" id="A0A1M6P3J1"/>
<dbReference type="Proteomes" id="UP000184082">
    <property type="component" value="Unassembled WGS sequence"/>
</dbReference>
<keyword evidence="4" id="KW-1185">Reference proteome</keyword>
<dbReference type="PANTHER" id="PTHR37822:SF2">
    <property type="entry name" value="SPORE PHOTOPRODUCT LYASE"/>
    <property type="match status" value="1"/>
</dbReference>
<dbReference type="GO" id="GO:0051539">
    <property type="term" value="F:4 iron, 4 sulfur cluster binding"/>
    <property type="evidence" value="ECO:0007669"/>
    <property type="project" value="TreeGrafter"/>
</dbReference>
<dbReference type="GO" id="GO:1904047">
    <property type="term" value="F:S-adenosyl-L-methionine binding"/>
    <property type="evidence" value="ECO:0007669"/>
    <property type="project" value="TreeGrafter"/>
</dbReference>
<dbReference type="InterPro" id="IPR000845">
    <property type="entry name" value="Nucleoside_phosphorylase_d"/>
</dbReference>
<dbReference type="Gene3D" id="3.40.50.1580">
    <property type="entry name" value="Nucleoside phosphorylase domain"/>
    <property type="match status" value="1"/>
</dbReference>
<feature type="transmembrane region" description="Helical" evidence="1">
    <location>
        <begin position="38"/>
        <end position="58"/>
    </location>
</feature>
<keyword evidence="1" id="KW-0812">Transmembrane</keyword>
<keyword evidence="1" id="KW-1133">Transmembrane helix</keyword>
<dbReference type="GO" id="GO:0003913">
    <property type="term" value="F:DNA photolyase activity"/>
    <property type="evidence" value="ECO:0007669"/>
    <property type="project" value="TreeGrafter"/>
</dbReference>
<dbReference type="InterPro" id="IPR035994">
    <property type="entry name" value="Nucleoside_phosphorylase_sf"/>
</dbReference>
<feature type="domain" description="Nucleoside phosphorylase" evidence="2">
    <location>
        <begin position="2"/>
        <end position="101"/>
    </location>
</feature>
<reference evidence="3 4" key="1">
    <citation type="submission" date="2016-11" db="EMBL/GenBank/DDBJ databases">
        <authorList>
            <person name="Jaros S."/>
            <person name="Januszkiewicz K."/>
            <person name="Wedrychowicz H."/>
        </authorList>
    </citation>
    <scope>NUCLEOTIDE SEQUENCE [LARGE SCALE GENOMIC DNA]</scope>
    <source>
        <strain evidence="3 4">DSM 14501</strain>
    </source>
</reference>
<dbReference type="GO" id="GO:0009116">
    <property type="term" value="P:nucleoside metabolic process"/>
    <property type="evidence" value="ECO:0007669"/>
    <property type="project" value="InterPro"/>
</dbReference>
<dbReference type="InterPro" id="IPR049539">
    <property type="entry name" value="SPL"/>
</dbReference>
<accession>A0A1M6P3J1</accession>
<protein>
    <submittedName>
        <fullName evidence="3">Phosphorylase superfamily protein</fullName>
    </submittedName>
</protein>
<dbReference type="RefSeq" id="WP_072966390.1">
    <property type="nucleotide sequence ID" value="NZ_FRAJ01000007.1"/>
</dbReference>
<evidence type="ECO:0000259" key="2">
    <source>
        <dbReference type="Pfam" id="PF01048"/>
    </source>
</evidence>
<evidence type="ECO:0000313" key="4">
    <source>
        <dbReference type="Proteomes" id="UP000184082"/>
    </source>
</evidence>
<dbReference type="GO" id="GO:0042601">
    <property type="term" value="C:endospore-forming forespore"/>
    <property type="evidence" value="ECO:0007669"/>
    <property type="project" value="TreeGrafter"/>
</dbReference>
<evidence type="ECO:0000313" key="3">
    <source>
        <dbReference type="EMBL" id="SHK02452.1"/>
    </source>
</evidence>
<name>A0A1M6P3J1_9FIRM</name>
<dbReference type="PANTHER" id="PTHR37822">
    <property type="entry name" value="SPORE PHOTOPRODUCT LYASE-RELATED"/>
    <property type="match status" value="1"/>
</dbReference>